<evidence type="ECO:0000313" key="3">
    <source>
        <dbReference type="Proteomes" id="UP000321685"/>
    </source>
</evidence>
<reference evidence="2 3" key="1">
    <citation type="submission" date="2019-07" db="EMBL/GenBank/DDBJ databases">
        <title>Whole genome shotgun sequence of Pseudonocardia sulfidoxydans NBRC 16205.</title>
        <authorList>
            <person name="Hosoyama A."/>
            <person name="Uohara A."/>
            <person name="Ohji S."/>
            <person name="Ichikawa N."/>
        </authorList>
    </citation>
    <scope>NUCLEOTIDE SEQUENCE [LARGE SCALE GENOMIC DNA]</scope>
    <source>
        <strain evidence="2 3">NBRC 16205</strain>
    </source>
</reference>
<name>A0A511DMC3_9PSEU</name>
<evidence type="ECO:0000259" key="1">
    <source>
        <dbReference type="Pfam" id="PF18029"/>
    </source>
</evidence>
<sequence length="119" mass="12889">MTLQMGGVAFDCENPVKLAAFWSAATDRPAEAMADEEVAMVGRAAPGGLPPMLFIRVPEGKTAKNRCHLDLHSADREASVTQLVELGAERVEDHEIAELGLRWTVLRDPEGNEFCVAQG</sequence>
<gene>
    <name evidence="2" type="ORF">PSU4_49200</name>
</gene>
<dbReference type="OrthoDB" id="3295209at2"/>
<dbReference type="Gene3D" id="3.10.180.10">
    <property type="entry name" value="2,3-Dihydroxybiphenyl 1,2-Dioxygenase, domain 1"/>
    <property type="match status" value="1"/>
</dbReference>
<dbReference type="PANTHER" id="PTHR35908">
    <property type="entry name" value="HYPOTHETICAL FUSION PROTEIN"/>
    <property type="match status" value="1"/>
</dbReference>
<feature type="domain" description="Glyoxalase-like" evidence="1">
    <location>
        <begin position="8"/>
        <end position="116"/>
    </location>
</feature>
<dbReference type="PANTHER" id="PTHR35908:SF1">
    <property type="entry name" value="CONSERVED PROTEIN"/>
    <property type="match status" value="1"/>
</dbReference>
<dbReference type="Proteomes" id="UP000321685">
    <property type="component" value="Unassembled WGS sequence"/>
</dbReference>
<protein>
    <submittedName>
        <fullName evidence="2">Glyoxalase</fullName>
    </submittedName>
</protein>
<dbReference type="CDD" id="cd06587">
    <property type="entry name" value="VOC"/>
    <property type="match status" value="1"/>
</dbReference>
<evidence type="ECO:0000313" key="2">
    <source>
        <dbReference type="EMBL" id="GEL25966.1"/>
    </source>
</evidence>
<dbReference type="EMBL" id="BJVJ01000069">
    <property type="protein sequence ID" value="GEL25966.1"/>
    <property type="molecule type" value="Genomic_DNA"/>
</dbReference>
<dbReference type="InterPro" id="IPR029068">
    <property type="entry name" value="Glyas_Bleomycin-R_OHBP_Dase"/>
</dbReference>
<dbReference type="Pfam" id="PF18029">
    <property type="entry name" value="Glyoxalase_6"/>
    <property type="match status" value="1"/>
</dbReference>
<dbReference type="InterPro" id="IPR041581">
    <property type="entry name" value="Glyoxalase_6"/>
</dbReference>
<dbReference type="RefSeq" id="WP_147113107.1">
    <property type="nucleotide sequence ID" value="NZ_BJVJ01000069.1"/>
</dbReference>
<dbReference type="AlphaFoldDB" id="A0A511DMC3"/>
<comment type="caution">
    <text evidence="2">The sequence shown here is derived from an EMBL/GenBank/DDBJ whole genome shotgun (WGS) entry which is preliminary data.</text>
</comment>
<proteinExistence type="predicted"/>
<keyword evidence="3" id="KW-1185">Reference proteome</keyword>
<organism evidence="2 3">
    <name type="scientific">Pseudonocardia sulfidoxydans NBRC 16205</name>
    <dbReference type="NCBI Taxonomy" id="1223511"/>
    <lineage>
        <taxon>Bacteria</taxon>
        <taxon>Bacillati</taxon>
        <taxon>Actinomycetota</taxon>
        <taxon>Actinomycetes</taxon>
        <taxon>Pseudonocardiales</taxon>
        <taxon>Pseudonocardiaceae</taxon>
        <taxon>Pseudonocardia</taxon>
    </lineage>
</organism>
<dbReference type="SUPFAM" id="SSF54593">
    <property type="entry name" value="Glyoxalase/Bleomycin resistance protein/Dihydroxybiphenyl dioxygenase"/>
    <property type="match status" value="1"/>
</dbReference>
<accession>A0A511DMC3</accession>